<dbReference type="InterPro" id="IPR007197">
    <property type="entry name" value="rSAM"/>
</dbReference>
<accession>A0A9D9INV0</accession>
<comment type="caution">
    <text evidence="4">The sequence shown here is derived from an EMBL/GenBank/DDBJ whole genome shotgun (WGS) entry which is preliminary data.</text>
</comment>
<dbReference type="InterPro" id="IPR004559">
    <property type="entry name" value="HemW-like"/>
</dbReference>
<organism evidence="4 5">
    <name type="scientific">Candidatus Limisoma faecipullorum</name>
    <dbReference type="NCBI Taxonomy" id="2840854"/>
    <lineage>
        <taxon>Bacteria</taxon>
        <taxon>Pseudomonadati</taxon>
        <taxon>Bacteroidota</taxon>
        <taxon>Bacteroidia</taxon>
        <taxon>Bacteroidales</taxon>
        <taxon>Candidatus Limisoma</taxon>
    </lineage>
</organism>
<dbReference type="SMART" id="SM00729">
    <property type="entry name" value="Elp3"/>
    <property type="match status" value="1"/>
</dbReference>
<keyword evidence="2" id="KW-0408">Iron</keyword>
<keyword evidence="2" id="KW-0479">Metal-binding</keyword>
<dbReference type="SFLD" id="SFLDF00562">
    <property type="entry name" value="HemN-like__clustered_with_heat"/>
    <property type="match status" value="1"/>
</dbReference>
<dbReference type="SFLD" id="SFLDS00029">
    <property type="entry name" value="Radical_SAM"/>
    <property type="match status" value="1"/>
</dbReference>
<dbReference type="Proteomes" id="UP000823598">
    <property type="component" value="Unassembled WGS sequence"/>
</dbReference>
<dbReference type="NCBIfam" id="TIGR00539">
    <property type="entry name" value="hemN_rel"/>
    <property type="match status" value="1"/>
</dbReference>
<keyword evidence="2" id="KW-0349">Heme</keyword>
<dbReference type="GO" id="GO:0004109">
    <property type="term" value="F:coproporphyrinogen oxidase activity"/>
    <property type="evidence" value="ECO:0007669"/>
    <property type="project" value="InterPro"/>
</dbReference>
<dbReference type="InterPro" id="IPR023404">
    <property type="entry name" value="rSAM_horseshoe"/>
</dbReference>
<dbReference type="CDD" id="cd01335">
    <property type="entry name" value="Radical_SAM"/>
    <property type="match status" value="1"/>
</dbReference>
<dbReference type="AlphaFoldDB" id="A0A9D9INV0"/>
<comment type="function">
    <text evidence="2">Probably acts as a heme chaperone, transferring heme to an unknown acceptor. Binds one molecule of heme per monomer, possibly covalently. Binds 1 [4Fe-4S] cluster. The cluster is coordinated with 3 cysteines and an exchangeable S-adenosyl-L-methionine.</text>
</comment>
<reference evidence="4" key="2">
    <citation type="journal article" date="2021" name="PeerJ">
        <title>Extensive microbial diversity within the chicken gut microbiome revealed by metagenomics and culture.</title>
        <authorList>
            <person name="Gilroy R."/>
            <person name="Ravi A."/>
            <person name="Getino M."/>
            <person name="Pursley I."/>
            <person name="Horton D.L."/>
            <person name="Alikhan N.F."/>
            <person name="Baker D."/>
            <person name="Gharbi K."/>
            <person name="Hall N."/>
            <person name="Watson M."/>
            <person name="Adriaenssens E.M."/>
            <person name="Foster-Nyarko E."/>
            <person name="Jarju S."/>
            <person name="Secka A."/>
            <person name="Antonio M."/>
            <person name="Oren A."/>
            <person name="Chaudhuri R.R."/>
            <person name="La Ragione R."/>
            <person name="Hildebrand F."/>
            <person name="Pallen M.J."/>
        </authorList>
    </citation>
    <scope>NUCLEOTIDE SEQUENCE</scope>
    <source>
        <strain evidence="4">6919</strain>
    </source>
</reference>
<reference evidence="4" key="1">
    <citation type="submission" date="2020-10" db="EMBL/GenBank/DDBJ databases">
        <authorList>
            <person name="Gilroy R."/>
        </authorList>
    </citation>
    <scope>NUCLEOTIDE SEQUENCE</scope>
    <source>
        <strain evidence="4">6919</strain>
    </source>
</reference>
<comment type="similarity">
    <text evidence="1">Belongs to the anaerobic coproporphyrinogen-III oxidase family. HemW subfamily.</text>
</comment>
<evidence type="ECO:0000256" key="1">
    <source>
        <dbReference type="ARBA" id="ARBA00006100"/>
    </source>
</evidence>
<dbReference type="GO" id="GO:0046872">
    <property type="term" value="F:metal ion binding"/>
    <property type="evidence" value="ECO:0007669"/>
    <property type="project" value="UniProtKB-UniRule"/>
</dbReference>
<name>A0A9D9INV0_9BACT</name>
<protein>
    <recommendedName>
        <fullName evidence="2">Heme chaperone HemW</fullName>
    </recommendedName>
</protein>
<keyword evidence="2" id="KW-0004">4Fe-4S</keyword>
<dbReference type="PROSITE" id="PS51918">
    <property type="entry name" value="RADICAL_SAM"/>
    <property type="match status" value="1"/>
</dbReference>
<keyword evidence="2" id="KW-0143">Chaperone</keyword>
<feature type="domain" description="Radical SAM core" evidence="3">
    <location>
        <begin position="1"/>
        <end position="221"/>
    </location>
</feature>
<gene>
    <name evidence="4" type="primary">hemW</name>
    <name evidence="4" type="ORF">IAB88_04250</name>
</gene>
<dbReference type="SUPFAM" id="SSF102114">
    <property type="entry name" value="Radical SAM enzymes"/>
    <property type="match status" value="1"/>
</dbReference>
<dbReference type="Pfam" id="PF06969">
    <property type="entry name" value="HemN_C"/>
    <property type="match status" value="1"/>
</dbReference>
<dbReference type="PANTHER" id="PTHR13932">
    <property type="entry name" value="COPROPORPHYRINIGEN III OXIDASE"/>
    <property type="match status" value="1"/>
</dbReference>
<dbReference type="Pfam" id="PF04055">
    <property type="entry name" value="Radical_SAM"/>
    <property type="match status" value="1"/>
</dbReference>
<keyword evidence="2" id="KW-0963">Cytoplasm</keyword>
<dbReference type="SFLD" id="SFLDG01065">
    <property type="entry name" value="anaerobic_coproporphyrinogen-I"/>
    <property type="match status" value="1"/>
</dbReference>
<keyword evidence="2" id="KW-0411">Iron-sulfur</keyword>
<dbReference type="GO" id="GO:0051539">
    <property type="term" value="F:4 iron, 4 sulfur cluster binding"/>
    <property type="evidence" value="ECO:0007669"/>
    <property type="project" value="UniProtKB-UniRule"/>
</dbReference>
<dbReference type="PANTHER" id="PTHR13932:SF5">
    <property type="entry name" value="RADICAL S-ADENOSYL METHIONINE DOMAIN-CONTAINING PROTEIN 1, MITOCHONDRIAL"/>
    <property type="match status" value="1"/>
</dbReference>
<dbReference type="SFLD" id="SFLDF00288">
    <property type="entry name" value="HemN-like__clustered_with_nucl"/>
    <property type="match status" value="1"/>
</dbReference>
<dbReference type="InterPro" id="IPR010723">
    <property type="entry name" value="HemN_C"/>
</dbReference>
<dbReference type="InterPro" id="IPR006638">
    <property type="entry name" value="Elp3/MiaA/NifB-like_rSAM"/>
</dbReference>
<dbReference type="GO" id="GO:0006779">
    <property type="term" value="P:porphyrin-containing compound biosynthetic process"/>
    <property type="evidence" value="ECO:0007669"/>
    <property type="project" value="InterPro"/>
</dbReference>
<dbReference type="InterPro" id="IPR034505">
    <property type="entry name" value="Coproporphyrinogen-III_oxidase"/>
</dbReference>
<dbReference type="SFLD" id="SFLDG01082">
    <property type="entry name" value="B12-binding_domain_containing"/>
    <property type="match status" value="1"/>
</dbReference>
<evidence type="ECO:0000313" key="4">
    <source>
        <dbReference type="EMBL" id="MBO8476183.1"/>
    </source>
</evidence>
<proteinExistence type="inferred from homology"/>
<evidence type="ECO:0000259" key="3">
    <source>
        <dbReference type="PROSITE" id="PS51918"/>
    </source>
</evidence>
<dbReference type="InterPro" id="IPR058240">
    <property type="entry name" value="rSAM_sf"/>
</dbReference>
<evidence type="ECO:0000256" key="2">
    <source>
        <dbReference type="RuleBase" id="RU364116"/>
    </source>
</evidence>
<sequence length="372" mass="41980">MAGIYVHIPFCKRKCIYCDFYSVASSSLLMDEYVFSLIREFDVRKGEIVGHNINTIYLGGGTPSLLPVGLLQRLARRIGVGKVEESTIEMNPDDVTADYAQEIASMGFNRVSIGVQSFDDGELRFLNRRHDADGAIKAVELLRQSGIDNISIDLIYGIPGQSLESLRKSINLALSLDVSHISAYGLTYEDGTRLTMMRDKGKITEVDDELCVDMFKALSESLSMAGYEQYEISNFAKKGMYSKHNSSYWDFTPYLGLGASAHSFDGRTRRYNPSDLRCYMQLVEERGCAYQEEEESVNQLYNEWVMTRLRTKWGLNLNDLETRFGSYYKNVAVGVLGKYLDDGDVCIDNGTAILTKKGIMISDMIFRDLFIV</sequence>
<keyword evidence="2" id="KW-0949">S-adenosyl-L-methionine</keyword>
<evidence type="ECO:0000313" key="5">
    <source>
        <dbReference type="Proteomes" id="UP000823598"/>
    </source>
</evidence>
<dbReference type="Gene3D" id="3.80.30.20">
    <property type="entry name" value="tm_1862 like domain"/>
    <property type="match status" value="1"/>
</dbReference>
<comment type="subcellular location">
    <subcellularLocation>
        <location evidence="2">Cytoplasm</location>
    </subcellularLocation>
</comment>
<dbReference type="EMBL" id="JADIMC010000050">
    <property type="protein sequence ID" value="MBO8476183.1"/>
    <property type="molecule type" value="Genomic_DNA"/>
</dbReference>
<dbReference type="GO" id="GO:0005737">
    <property type="term" value="C:cytoplasm"/>
    <property type="evidence" value="ECO:0007669"/>
    <property type="project" value="UniProtKB-SubCell"/>
</dbReference>